<dbReference type="AlphaFoldDB" id="A0A1G9TN97"/>
<dbReference type="PIRSF" id="PIRSF006404">
    <property type="entry name" value="UCP006404_Pept_M50_CBS"/>
    <property type="match status" value="1"/>
</dbReference>
<gene>
    <name evidence="19" type="ORF">SAMN05192554_10329</name>
</gene>
<feature type="binding site" evidence="16">
    <location>
        <position position="85"/>
    </location>
    <ligand>
        <name>Zn(2+)</name>
        <dbReference type="ChEBI" id="CHEBI:29105"/>
        <note>catalytic</note>
    </ligand>
</feature>
<feature type="transmembrane region" description="Helical" evidence="14">
    <location>
        <begin position="122"/>
        <end position="143"/>
    </location>
</feature>
<keyword evidence="8 14" id="KW-0378">Hydrolase</keyword>
<evidence type="ECO:0000313" key="19">
    <source>
        <dbReference type="EMBL" id="SDM49131.1"/>
    </source>
</evidence>
<dbReference type="PANTHER" id="PTHR39188">
    <property type="entry name" value="MEMBRANE-ASSOCIATED ZINC METALLOPROTEASE M50B"/>
    <property type="match status" value="1"/>
</dbReference>
<evidence type="ECO:0000256" key="4">
    <source>
        <dbReference type="ARBA" id="ARBA00022670"/>
    </source>
</evidence>
<feature type="binding site" evidence="16">
    <location>
        <position position="81"/>
    </location>
    <ligand>
        <name>Zn(2+)</name>
        <dbReference type="ChEBI" id="CHEBI:29105"/>
        <note>catalytic</note>
    </ligand>
</feature>
<dbReference type="SUPFAM" id="SSF54631">
    <property type="entry name" value="CBS-domain pair"/>
    <property type="match status" value="1"/>
</dbReference>
<feature type="active site" evidence="15">
    <location>
        <position position="82"/>
    </location>
</feature>
<dbReference type="InterPro" id="IPR046342">
    <property type="entry name" value="CBS_dom_sf"/>
</dbReference>
<keyword evidence="3 14" id="KW-1003">Cell membrane</keyword>
<dbReference type="SMART" id="SM00116">
    <property type="entry name" value="CBS"/>
    <property type="match status" value="2"/>
</dbReference>
<proteinExistence type="inferred from homology"/>
<dbReference type="InterPro" id="IPR008915">
    <property type="entry name" value="Peptidase_M50"/>
</dbReference>
<evidence type="ECO:0000256" key="10">
    <source>
        <dbReference type="ARBA" id="ARBA00022989"/>
    </source>
</evidence>
<keyword evidence="20" id="KW-1185">Reference proteome</keyword>
<evidence type="ECO:0000256" key="14">
    <source>
        <dbReference type="PIRNR" id="PIRNR006404"/>
    </source>
</evidence>
<evidence type="ECO:0000256" key="15">
    <source>
        <dbReference type="PIRSR" id="PIRSR006404-1"/>
    </source>
</evidence>
<dbReference type="EMBL" id="FNIA01000003">
    <property type="protein sequence ID" value="SDM49131.1"/>
    <property type="molecule type" value="Genomic_DNA"/>
</dbReference>
<protein>
    <recommendedName>
        <fullName evidence="14">Zinc metalloprotease</fullName>
    </recommendedName>
</protein>
<dbReference type="Proteomes" id="UP000199370">
    <property type="component" value="Unassembled WGS sequence"/>
</dbReference>
<keyword evidence="13 14" id="KW-0472">Membrane</keyword>
<comment type="cofactor">
    <cofactor evidence="14 16">
        <name>Zn(2+)</name>
        <dbReference type="ChEBI" id="CHEBI:29105"/>
    </cofactor>
    <text evidence="14 16">Binds 1 zinc ion per subunit.</text>
</comment>
<keyword evidence="4 14" id="KW-0645">Protease</keyword>
<keyword evidence="7" id="KW-0677">Repeat</keyword>
<evidence type="ECO:0000256" key="12">
    <source>
        <dbReference type="ARBA" id="ARBA00023122"/>
    </source>
</evidence>
<dbReference type="OrthoDB" id="12044at2157"/>
<feature type="transmembrane region" description="Helical" evidence="14">
    <location>
        <begin position="89"/>
        <end position="110"/>
    </location>
</feature>
<dbReference type="Pfam" id="PF02163">
    <property type="entry name" value="Peptidase_M50"/>
    <property type="match status" value="2"/>
</dbReference>
<accession>A0A1G9TN97</accession>
<reference evidence="19 20" key="1">
    <citation type="submission" date="2016-10" db="EMBL/GenBank/DDBJ databases">
        <authorList>
            <person name="de Groot N.N."/>
        </authorList>
    </citation>
    <scope>NUCLEOTIDE SEQUENCE [LARGE SCALE GENOMIC DNA]</scope>
    <source>
        <strain evidence="20">EB21,IBRC-M 10013,KCTC 4048</strain>
    </source>
</reference>
<comment type="similarity">
    <text evidence="2 14">Belongs to the peptidase M50B family.</text>
</comment>
<evidence type="ECO:0000256" key="2">
    <source>
        <dbReference type="ARBA" id="ARBA00007931"/>
    </source>
</evidence>
<evidence type="ECO:0000313" key="20">
    <source>
        <dbReference type="Proteomes" id="UP000199370"/>
    </source>
</evidence>
<dbReference type="RefSeq" id="WP_089731545.1">
    <property type="nucleotide sequence ID" value="NZ_FNIA01000003.1"/>
</dbReference>
<evidence type="ECO:0000259" key="18">
    <source>
        <dbReference type="PROSITE" id="PS51371"/>
    </source>
</evidence>
<keyword evidence="6 14" id="KW-0479">Metal-binding</keyword>
<keyword evidence="9 14" id="KW-0862">Zinc</keyword>
<feature type="transmembrane region" description="Helical" evidence="14">
    <location>
        <begin position="12"/>
        <end position="31"/>
    </location>
</feature>
<dbReference type="GO" id="GO:0006508">
    <property type="term" value="P:proteolysis"/>
    <property type="evidence" value="ECO:0007669"/>
    <property type="project" value="UniProtKB-KW"/>
</dbReference>
<dbReference type="STRING" id="996166.SAMN05192554_10329"/>
<dbReference type="Gene3D" id="3.10.580.10">
    <property type="entry name" value="CBS-domain"/>
    <property type="match status" value="1"/>
</dbReference>
<evidence type="ECO:0000256" key="6">
    <source>
        <dbReference type="ARBA" id="ARBA00022723"/>
    </source>
</evidence>
<dbReference type="CDD" id="cd06164">
    <property type="entry name" value="S2P-M50_SpoIVFB_CBS"/>
    <property type="match status" value="1"/>
</dbReference>
<feature type="transmembrane region" description="Helical" evidence="14">
    <location>
        <begin position="199"/>
        <end position="232"/>
    </location>
</feature>
<name>A0A1G9TN97_9EURY</name>
<comment type="subcellular location">
    <subcellularLocation>
        <location evidence="1 14">Cell membrane</location>
        <topology evidence="1 14">Multi-pass membrane protein</topology>
    </subcellularLocation>
</comment>
<dbReference type="GO" id="GO:0005886">
    <property type="term" value="C:plasma membrane"/>
    <property type="evidence" value="ECO:0007669"/>
    <property type="project" value="UniProtKB-SubCell"/>
</dbReference>
<evidence type="ECO:0000256" key="13">
    <source>
        <dbReference type="ARBA" id="ARBA00023136"/>
    </source>
</evidence>
<keyword evidence="12 17" id="KW-0129">CBS domain</keyword>
<feature type="binding site" evidence="16">
    <location>
        <position position="178"/>
    </location>
    <ligand>
        <name>Zn(2+)</name>
        <dbReference type="ChEBI" id="CHEBI:29105"/>
        <note>catalytic</note>
    </ligand>
</feature>
<organism evidence="19 20">
    <name type="scientific">Haloarchaeobius iranensis</name>
    <dbReference type="NCBI Taxonomy" id="996166"/>
    <lineage>
        <taxon>Archaea</taxon>
        <taxon>Methanobacteriati</taxon>
        <taxon>Methanobacteriota</taxon>
        <taxon>Stenosarchaea group</taxon>
        <taxon>Halobacteria</taxon>
        <taxon>Halobacteriales</taxon>
        <taxon>Halorubellaceae</taxon>
        <taxon>Haloarchaeobius</taxon>
    </lineage>
</organism>
<dbReference type="PANTHER" id="PTHR39188:SF3">
    <property type="entry name" value="STAGE IV SPORULATION PROTEIN FB"/>
    <property type="match status" value="1"/>
</dbReference>
<dbReference type="GO" id="GO:0008237">
    <property type="term" value="F:metallopeptidase activity"/>
    <property type="evidence" value="ECO:0007669"/>
    <property type="project" value="UniProtKB-UniRule"/>
</dbReference>
<keyword evidence="10 14" id="KW-1133">Transmembrane helix</keyword>
<evidence type="ECO:0000256" key="3">
    <source>
        <dbReference type="ARBA" id="ARBA00022475"/>
    </source>
</evidence>
<feature type="domain" description="CBS" evidence="18">
    <location>
        <begin position="256"/>
        <end position="312"/>
    </location>
</feature>
<keyword evidence="5 14" id="KW-0812">Transmembrane</keyword>
<dbReference type="InterPro" id="IPR000644">
    <property type="entry name" value="CBS_dom"/>
</dbReference>
<dbReference type="GO" id="GO:0046872">
    <property type="term" value="F:metal ion binding"/>
    <property type="evidence" value="ECO:0007669"/>
    <property type="project" value="UniProtKB-UniRule"/>
</dbReference>
<dbReference type="PROSITE" id="PS51371">
    <property type="entry name" value="CBS"/>
    <property type="match status" value="1"/>
</dbReference>
<evidence type="ECO:0000256" key="9">
    <source>
        <dbReference type="ARBA" id="ARBA00022833"/>
    </source>
</evidence>
<keyword evidence="11 14" id="KW-0482">Metalloprotease</keyword>
<evidence type="ECO:0000256" key="1">
    <source>
        <dbReference type="ARBA" id="ARBA00004651"/>
    </source>
</evidence>
<feature type="transmembrane region" description="Helical" evidence="14">
    <location>
        <begin position="155"/>
        <end position="175"/>
    </location>
</feature>
<evidence type="ECO:0000256" key="5">
    <source>
        <dbReference type="ARBA" id="ARBA00022692"/>
    </source>
</evidence>
<evidence type="ECO:0000256" key="17">
    <source>
        <dbReference type="PROSITE-ProRule" id="PRU00703"/>
    </source>
</evidence>
<sequence length="383" mass="40715">MRNVTVLRVWGIPIRINISLVVFLPILAWLLGGGEQIGLYAGWIESAFGVAVDTEALGTGSTPWVVGTAAAVGLFVSVTLHELGHAWVALRYGLGIESITLWILGGLAALSEVPREWNKELWIAIAGPITSLATAGVAAGLLLVTPSSLPVAQFVFGWLAVANVTLAVFNMLPAFPMDGGRILRALLARSRPYGSATRIAARIGVVFAMLFAVVGAIGVNPIMLLLALFIYGAATSESRTVLLDELLEGITVEDVMSRDVPTVPADETVAAFTERMFRERRTTYPVTDENGGVVGIVTLADMRSIDPGDRETTSVGRVAKEVPRFEVTADAFETLAALNSTRAKNALVTRDGSVVGVLSEADFTHALSMQREFGTGLPDDRVA</sequence>
<evidence type="ECO:0000256" key="16">
    <source>
        <dbReference type="PIRSR" id="PIRSR006404-2"/>
    </source>
</evidence>
<dbReference type="Pfam" id="PF00571">
    <property type="entry name" value="CBS"/>
    <property type="match status" value="1"/>
</dbReference>
<evidence type="ECO:0000256" key="11">
    <source>
        <dbReference type="ARBA" id="ARBA00023049"/>
    </source>
</evidence>
<evidence type="ECO:0000256" key="7">
    <source>
        <dbReference type="ARBA" id="ARBA00022737"/>
    </source>
</evidence>
<evidence type="ECO:0000256" key="8">
    <source>
        <dbReference type="ARBA" id="ARBA00022801"/>
    </source>
</evidence>
<dbReference type="InterPro" id="IPR016483">
    <property type="entry name" value="UCP006404_Pept_M50_CBS"/>
</dbReference>